<dbReference type="EMBL" id="CR940348">
    <property type="protein sequence ID" value="CAI74757.1"/>
    <property type="molecule type" value="Genomic_DNA"/>
</dbReference>
<feature type="repeat" description="WD" evidence="1">
    <location>
        <begin position="139"/>
        <end position="180"/>
    </location>
</feature>
<evidence type="ECO:0000256" key="1">
    <source>
        <dbReference type="PROSITE-ProRule" id="PRU00221"/>
    </source>
</evidence>
<dbReference type="GeneID" id="3862028"/>
<evidence type="ECO:0000313" key="3">
    <source>
        <dbReference type="Proteomes" id="UP000001950"/>
    </source>
</evidence>
<dbReference type="OMA" id="QGSIKCM"/>
<dbReference type="eggNOG" id="KOG0294">
    <property type="taxonomic scope" value="Eukaryota"/>
</dbReference>
<dbReference type="Gene3D" id="2.130.10.10">
    <property type="entry name" value="YVTN repeat-like/Quinoprotein amine dehydrogenase"/>
    <property type="match status" value="1"/>
</dbReference>
<dbReference type="SUPFAM" id="SSF50978">
    <property type="entry name" value="WD40 repeat-like"/>
    <property type="match status" value="1"/>
</dbReference>
<dbReference type="KEGG" id="tan:TA12020"/>
<dbReference type="STRING" id="5874.Q4UDT2"/>
<dbReference type="InterPro" id="IPR001680">
    <property type="entry name" value="WD40_rpt"/>
</dbReference>
<dbReference type="SMART" id="SM00320">
    <property type="entry name" value="WD40"/>
    <property type="match status" value="4"/>
</dbReference>
<dbReference type="RefSeq" id="XP_952489.1">
    <property type="nucleotide sequence ID" value="XM_947396.1"/>
</dbReference>
<keyword evidence="1" id="KW-0853">WD repeat</keyword>
<dbReference type="InterPro" id="IPR015943">
    <property type="entry name" value="WD40/YVTN_repeat-like_dom_sf"/>
</dbReference>
<dbReference type="AlphaFoldDB" id="Q4UDT2"/>
<protein>
    <submittedName>
        <fullName evidence="2">Uncharacterized protein</fullName>
    </submittedName>
</protein>
<keyword evidence="3" id="KW-1185">Reference proteome</keyword>
<dbReference type="VEuPathDB" id="PiroplasmaDB:TA12020"/>
<dbReference type="Proteomes" id="UP000001950">
    <property type="component" value="Chromosome 2"/>
</dbReference>
<proteinExistence type="predicted"/>
<name>Q4UDT2_THEAN</name>
<dbReference type="InterPro" id="IPR036322">
    <property type="entry name" value="WD40_repeat_dom_sf"/>
</dbReference>
<dbReference type="InParanoid" id="Q4UDT2"/>
<dbReference type="Pfam" id="PF00400">
    <property type="entry name" value="WD40"/>
    <property type="match status" value="1"/>
</dbReference>
<accession>Q4UDT2</accession>
<sequence>MLLVCGGYEGVLLGLDYDREKLETLKIPENPSSDGPSYKNEIDGQNAPFTQLFRVSCSQGSIKCMDLNSNVLVCGGSDETVQVYNIEKMSKHGEIMLPEGYITSVAVFGGVNKGSVLVGNEYGEISLFLTRDLSFQKSFKGHKKEISGISFHSEGKAFISVSLDCYLRLWDLNSKTCVFYTQLNFPPINVRWSNGSKYILSSENQVLVCSGEDDTFKTVKSPTNDKVTCCSWYGDSAVVIGFKSGVISVHSVDTHDDSDKVLASCKVHNKRVKSVVAKNGYIFSGDSEGTVLCCKILDEKLHPILKHDIGFRLNVLVS</sequence>
<dbReference type="PANTHER" id="PTHR44675:SF1">
    <property type="entry name" value="P21-ACTIVATED PROTEIN KINASE-INTERACTING PROTEIN 1"/>
    <property type="match status" value="1"/>
</dbReference>
<gene>
    <name evidence="2" type="ORF">TA12020</name>
</gene>
<dbReference type="PROSITE" id="PS50082">
    <property type="entry name" value="WD_REPEATS_2"/>
    <property type="match status" value="1"/>
</dbReference>
<dbReference type="PROSITE" id="PS50294">
    <property type="entry name" value="WD_REPEATS_REGION"/>
    <property type="match status" value="1"/>
</dbReference>
<dbReference type="InterPro" id="IPR051959">
    <property type="entry name" value="PAK1-Kinase_Regulator"/>
</dbReference>
<dbReference type="OrthoDB" id="308449at2759"/>
<organism evidence="2 3">
    <name type="scientific">Theileria annulata</name>
    <dbReference type="NCBI Taxonomy" id="5874"/>
    <lineage>
        <taxon>Eukaryota</taxon>
        <taxon>Sar</taxon>
        <taxon>Alveolata</taxon>
        <taxon>Apicomplexa</taxon>
        <taxon>Aconoidasida</taxon>
        <taxon>Piroplasmida</taxon>
        <taxon>Theileriidae</taxon>
        <taxon>Theileria</taxon>
    </lineage>
</organism>
<reference evidence="2 3" key="1">
    <citation type="journal article" date="2005" name="Science">
        <title>Genome of the host-cell transforming parasite Theileria annulata compared with T. parva.</title>
        <authorList>
            <person name="Pain A."/>
            <person name="Renauld H."/>
            <person name="Berriman M."/>
            <person name="Murphy L."/>
            <person name="Yeats C.A."/>
            <person name="Weir W."/>
            <person name="Kerhornou A."/>
            <person name="Aslett M."/>
            <person name="Bishop R."/>
            <person name="Bouchier C."/>
            <person name="Cochet M."/>
            <person name="Coulson R.M.R."/>
            <person name="Cronin A."/>
            <person name="de Villiers E.P."/>
            <person name="Fraser A."/>
            <person name="Fosker N."/>
            <person name="Gardner M."/>
            <person name="Goble A."/>
            <person name="Griffiths-Jones S."/>
            <person name="Harris D.E."/>
            <person name="Katzer F."/>
            <person name="Larke N."/>
            <person name="Lord A."/>
            <person name="Maser P."/>
            <person name="McKellar S."/>
            <person name="Mooney P."/>
            <person name="Morton F."/>
            <person name="Nene V."/>
            <person name="O'Neil S."/>
            <person name="Price C."/>
            <person name="Quail M.A."/>
            <person name="Rabbinowitsch E."/>
            <person name="Rawlings N.D."/>
            <person name="Rutter S."/>
            <person name="Saunders D."/>
            <person name="Seeger K."/>
            <person name="Shah T."/>
            <person name="Squares R."/>
            <person name="Squares S."/>
            <person name="Tivey A."/>
            <person name="Walker A.R."/>
            <person name="Woodward J."/>
            <person name="Dobbelaere D.A.E."/>
            <person name="Langsley G."/>
            <person name="Rajandream M.A."/>
            <person name="McKeever D."/>
            <person name="Shiels B."/>
            <person name="Tait A."/>
            <person name="Barrell B.G."/>
            <person name="Hall N."/>
        </authorList>
    </citation>
    <scope>NUCLEOTIDE SEQUENCE [LARGE SCALE GENOMIC DNA]</scope>
    <source>
        <strain evidence="3">Ankara</strain>
    </source>
</reference>
<evidence type="ECO:0000313" key="2">
    <source>
        <dbReference type="EMBL" id="CAI74757.1"/>
    </source>
</evidence>
<dbReference type="PANTHER" id="PTHR44675">
    <property type="entry name" value="PAK1 INTERACTING PROTEIN 1"/>
    <property type="match status" value="1"/>
</dbReference>